<reference evidence="7 8" key="1">
    <citation type="submission" date="2009-06" db="EMBL/GenBank/DDBJ databases">
        <title>Complete sequence of Thermotogales bacterium TBF 19.5.1.</title>
        <authorList>
            <consortium name="US DOE Joint Genome Institute"/>
            <person name="Lucas S."/>
            <person name="Copeland A."/>
            <person name="Lapidus A."/>
            <person name="Glavina del Rio T."/>
            <person name="Tice H."/>
            <person name="Bruce D."/>
            <person name="Goodwin L."/>
            <person name="Pitluck S."/>
            <person name="Chertkov O."/>
            <person name="Brettin T."/>
            <person name="Detter J.C."/>
            <person name="Han C."/>
            <person name="Schmutz J."/>
            <person name="Larimer F."/>
            <person name="Land M."/>
            <person name="Hauser L."/>
            <person name="Kyrpides N."/>
            <person name="Ovchinnikova G."/>
            <person name="Noll K."/>
        </authorList>
    </citation>
    <scope>NUCLEOTIDE SEQUENCE [LARGE SCALE GENOMIC DNA]</scope>
    <source>
        <strain evidence="8">ATCC BAA-1733 / DSM 21960 / TBF 19.5.1</strain>
    </source>
</reference>
<sequence length="118" mass="13405">MKIGEFVKTADWKNEKHAPLIEAPEQVETAKAFTVELSVGKEIPHPNTVEHHIKWMDLYVKYDDSQFLVHLGHIELTPVLSEPKATLTIKLEKSGTLIATSYCNLHGLWESSKKIEVK</sequence>
<keyword evidence="8" id="KW-1185">Reference proteome</keyword>
<reference evidence="7 8" key="2">
    <citation type="journal article" date="2011" name="J. Bacteriol.">
        <title>Genome Sequence of Kosmotoga olearia Strain TBF 19.5.1, a Thermophilic Bacterium with a Wide Growth Temperature Range, Isolated from the Troll B Oil Platform in the North Sea.</title>
        <authorList>
            <person name="Swithers K.S."/>
            <person name="Dipippo J.L."/>
            <person name="Bruce D.C."/>
            <person name="Detter C."/>
            <person name="Tapia R."/>
            <person name="Han S."/>
            <person name="Goodwin L.A."/>
            <person name="Han J."/>
            <person name="Woyke T."/>
            <person name="Pitluck S."/>
            <person name="Pennacchio L."/>
            <person name="Nolan M."/>
            <person name="Mikhailova N."/>
            <person name="Land M.L."/>
            <person name="Nesbo C.L."/>
            <person name="Gogarten J.P."/>
            <person name="Noll K.M."/>
        </authorList>
    </citation>
    <scope>NUCLEOTIDE SEQUENCE [LARGE SCALE GENOMIC DNA]</scope>
    <source>
        <strain evidence="8">ATCC BAA-1733 / DSM 21960 / TBF 19.5.1</strain>
    </source>
</reference>
<evidence type="ECO:0000256" key="5">
    <source>
        <dbReference type="ARBA" id="ARBA00023004"/>
    </source>
</evidence>
<dbReference type="OrthoDB" id="9814936at2"/>
<dbReference type="KEGG" id="kol:Kole_2139"/>
<dbReference type="Pfam" id="PF01880">
    <property type="entry name" value="Desulfoferrodox"/>
    <property type="match status" value="1"/>
</dbReference>
<organism evidence="7 8">
    <name type="scientific">Kosmotoga olearia (strain ATCC BAA-1733 / DSM 21960 / TBF 19.5.1)</name>
    <dbReference type="NCBI Taxonomy" id="521045"/>
    <lineage>
        <taxon>Bacteria</taxon>
        <taxon>Thermotogati</taxon>
        <taxon>Thermotogota</taxon>
        <taxon>Thermotogae</taxon>
        <taxon>Kosmotogales</taxon>
        <taxon>Kosmotogaceae</taxon>
        <taxon>Kosmotoga</taxon>
    </lineage>
</organism>
<dbReference type="PANTHER" id="PTHR36541">
    <property type="entry name" value="SUPEROXIDE REDUCTASE-RELATED"/>
    <property type="match status" value="1"/>
</dbReference>
<dbReference type="InterPro" id="IPR036073">
    <property type="entry name" value="Desulfoferrodoxin_Fe-bd_dom_sf"/>
</dbReference>
<dbReference type="CDD" id="cd03172">
    <property type="entry name" value="SORL_classII"/>
    <property type="match status" value="1"/>
</dbReference>
<evidence type="ECO:0000256" key="4">
    <source>
        <dbReference type="ARBA" id="ARBA00022982"/>
    </source>
</evidence>
<dbReference type="STRING" id="521045.Kole_2139"/>
<accession>C5CIN3</accession>
<dbReference type="GO" id="GO:0016491">
    <property type="term" value="F:oxidoreductase activity"/>
    <property type="evidence" value="ECO:0007669"/>
    <property type="project" value="InterPro"/>
</dbReference>
<evidence type="ECO:0000259" key="6">
    <source>
        <dbReference type="Pfam" id="PF01880"/>
    </source>
</evidence>
<dbReference type="Proteomes" id="UP000002382">
    <property type="component" value="Chromosome"/>
</dbReference>
<evidence type="ECO:0000313" key="7">
    <source>
        <dbReference type="EMBL" id="ACR80816.1"/>
    </source>
</evidence>
<dbReference type="eggNOG" id="COG2033">
    <property type="taxonomic scope" value="Bacteria"/>
</dbReference>
<keyword evidence="5" id="KW-0408">Iron</keyword>
<keyword evidence="3" id="KW-0479">Metal-binding</keyword>
<dbReference type="AlphaFoldDB" id="C5CIN3"/>
<dbReference type="NCBIfam" id="TIGR00332">
    <property type="entry name" value="neela_ferrous"/>
    <property type="match status" value="1"/>
</dbReference>
<gene>
    <name evidence="7" type="ordered locus">Kole_2139</name>
</gene>
<evidence type="ECO:0000256" key="2">
    <source>
        <dbReference type="ARBA" id="ARBA00022448"/>
    </source>
</evidence>
<keyword evidence="4" id="KW-0249">Electron transport</keyword>
<dbReference type="SUPFAM" id="SSF49367">
    <property type="entry name" value="Superoxide reductase-like"/>
    <property type="match status" value="1"/>
</dbReference>
<dbReference type="GO" id="GO:0005506">
    <property type="term" value="F:iron ion binding"/>
    <property type="evidence" value="ECO:0007669"/>
    <property type="project" value="InterPro"/>
</dbReference>
<evidence type="ECO:0000256" key="3">
    <source>
        <dbReference type="ARBA" id="ARBA00022723"/>
    </source>
</evidence>
<comment type="similarity">
    <text evidence="1">Belongs to the desulfoferrodoxin family.</text>
</comment>
<dbReference type="HOGENOM" id="CLU_118960_2_1_0"/>
<dbReference type="RefSeq" id="WP_015869457.1">
    <property type="nucleotide sequence ID" value="NC_012785.1"/>
</dbReference>
<protein>
    <submittedName>
        <fullName evidence="7">Desulfoferrodoxin ferrous iron-binding region</fullName>
    </submittedName>
</protein>
<dbReference type="InterPro" id="IPR002742">
    <property type="entry name" value="Desulfoferrodoxin_Fe-bd_dom"/>
</dbReference>
<evidence type="ECO:0000256" key="1">
    <source>
        <dbReference type="ARBA" id="ARBA00005941"/>
    </source>
</evidence>
<keyword evidence="2" id="KW-0813">Transport</keyword>
<name>C5CIN3_KOSOT</name>
<proteinExistence type="inferred from homology"/>
<dbReference type="EMBL" id="CP001634">
    <property type="protein sequence ID" value="ACR80816.1"/>
    <property type="molecule type" value="Genomic_DNA"/>
</dbReference>
<evidence type="ECO:0000313" key="8">
    <source>
        <dbReference type="Proteomes" id="UP000002382"/>
    </source>
</evidence>
<feature type="domain" description="Desulfoferrodoxin ferrous iron-binding" evidence="6">
    <location>
        <begin position="10"/>
        <end position="111"/>
    </location>
</feature>
<dbReference type="Gene3D" id="2.60.40.730">
    <property type="entry name" value="SOR catalytic domain"/>
    <property type="match status" value="1"/>
</dbReference>
<dbReference type="InterPro" id="IPR051233">
    <property type="entry name" value="Desulfoferrodoxin_SOR"/>
</dbReference>
<dbReference type="PANTHER" id="PTHR36541:SF1">
    <property type="entry name" value="SUPEROXIDE REDUCTASE-RELATED"/>
    <property type="match status" value="1"/>
</dbReference>